<dbReference type="SUPFAM" id="SSF48403">
    <property type="entry name" value="Ankyrin repeat"/>
    <property type="match status" value="1"/>
</dbReference>
<comment type="similarity">
    <text evidence="4">Belongs to the peptidase S8 family.</text>
</comment>
<dbReference type="Pfam" id="PF00082">
    <property type="entry name" value="Peptidase_S8"/>
    <property type="match status" value="1"/>
</dbReference>
<evidence type="ECO:0000256" key="4">
    <source>
        <dbReference type="PROSITE-ProRule" id="PRU01240"/>
    </source>
</evidence>
<sequence>MEGEKVRRPAKNKKTGAKSSKSKKAENARQQPQLTKRENIRKKQSLPELLLEVLKNFPECYGECATPREAVEGDKQDRSLQDSEHDRALADFETLFKSKLKDATSRARDGSENLFHFLVMKRWWETSKAKLFFNWMLLQHEHHVLLGLEDHRGFTPMHNALFDKVDDFIDVVLEVHGLNVTGILEKKCSAGNCLHLATKHSFPNLVDMISKCTGNMDIFMGEERSPEDTPLHIAVQNVQALVSYDEAHSEMGDESERAEDDDDQHHQPIYDDDRELEDDDDDDDSDFQDTSEDDRSLESEGYLMNEEGLELDEEVEDLERESFRLESEEEREKRLTRVINNLDKDMARPRPVPSEEEDTFRSSQDTLFQHSMELPPQHSVRLLVEACPEALTIKNKADRTPYQEREYVLLNDPLVQKLVKAYAEKKPRPRGETEEIRESRARRIIVVEDPVAHYIRSFCMRKSRSREETMKRLYKPGHECHIEFDLEGMPTPVMKHEYLDQLEKHLKFESILKYVALPVLSVEPRSSRNPRSLQASPKDAQSELHRTGRSDLVAVFDWLWRRGVREIIKVMVVDDGDHPHADAAIVDALYGFKVEEWDWKRVDLCSDVIYESSPAVREVSLYSSGNNAVLMGWASAEGLGNRDKFPHLKKINLFVQDGLDDNERWKRNNRRFQERIFKQVQKGQKGLNGGKIDVKIIADNHAVKFSSGLSTTESIEEAPPWIRSIREYSTFLMNASMSLGKGKQVSSVKIAIIDDGIDATLHDLQSKIAGGATFCPYPHSSVLVNSYFVPRGKHGTLMAQLICDICPATQLYIARLEELPALTGSGRRVTARSAAKAVDWAVSCGVDIISMSWTIQATGQENEDIDKLKAAINKANSKNILMFCSASDQGANNKDECFPGGWNQCIRIGGATFTGEKLTWVDDRVDFWFPGRNVPFPSKDHKSITYESGSSVATAAASGLAGVLILSARLLHGDEYGKDKRNPFQDRTAMVNAFTMMARGSDGKFPRTDDIFNKLFKKKISQAALKPSRSVEINTLDWNDASKNALGALLMHIQGS</sequence>
<evidence type="ECO:0000256" key="3">
    <source>
        <dbReference type="ARBA" id="ARBA00022825"/>
    </source>
</evidence>
<accession>A0ABR1GPX2</accession>
<feature type="region of interest" description="Disordered" evidence="5">
    <location>
        <begin position="525"/>
        <end position="544"/>
    </location>
</feature>
<dbReference type="Gene3D" id="3.40.50.200">
    <property type="entry name" value="Peptidase S8/S53 domain"/>
    <property type="match status" value="1"/>
</dbReference>
<dbReference type="InterPro" id="IPR015500">
    <property type="entry name" value="Peptidase_S8_subtilisin-rel"/>
</dbReference>
<evidence type="ECO:0000313" key="8">
    <source>
        <dbReference type="Proteomes" id="UP001498476"/>
    </source>
</evidence>
<gene>
    <name evidence="7" type="ORF">QQX98_010311</name>
</gene>
<dbReference type="InterPro" id="IPR000209">
    <property type="entry name" value="Peptidase_S8/S53_dom"/>
</dbReference>
<keyword evidence="1 4" id="KW-0645">Protease</keyword>
<dbReference type="EMBL" id="JAZAVJ010000223">
    <property type="protein sequence ID" value="KAK7403904.1"/>
    <property type="molecule type" value="Genomic_DNA"/>
</dbReference>
<dbReference type="SUPFAM" id="SSF52743">
    <property type="entry name" value="Subtilisin-like"/>
    <property type="match status" value="1"/>
</dbReference>
<feature type="active site" description="Charge relay system" evidence="4">
    <location>
        <position position="951"/>
    </location>
</feature>
<dbReference type="PROSITE" id="PS51892">
    <property type="entry name" value="SUBTILASE"/>
    <property type="match status" value="1"/>
</dbReference>
<evidence type="ECO:0000256" key="1">
    <source>
        <dbReference type="ARBA" id="ARBA00022670"/>
    </source>
</evidence>
<organism evidence="7 8">
    <name type="scientific">Neonectria punicea</name>
    <dbReference type="NCBI Taxonomy" id="979145"/>
    <lineage>
        <taxon>Eukaryota</taxon>
        <taxon>Fungi</taxon>
        <taxon>Dikarya</taxon>
        <taxon>Ascomycota</taxon>
        <taxon>Pezizomycotina</taxon>
        <taxon>Sordariomycetes</taxon>
        <taxon>Hypocreomycetidae</taxon>
        <taxon>Hypocreales</taxon>
        <taxon>Nectriaceae</taxon>
        <taxon>Neonectria</taxon>
    </lineage>
</organism>
<feature type="compositionally biased region" description="Acidic residues" evidence="5">
    <location>
        <begin position="272"/>
        <end position="292"/>
    </location>
</feature>
<dbReference type="InterPro" id="IPR036852">
    <property type="entry name" value="Peptidase_S8/S53_dom_sf"/>
</dbReference>
<dbReference type="CDD" id="cd07491">
    <property type="entry name" value="Peptidases_S8_7"/>
    <property type="match status" value="1"/>
</dbReference>
<protein>
    <recommendedName>
        <fullName evidence="6">Peptidase S8/S53 domain-containing protein</fullName>
    </recommendedName>
</protein>
<dbReference type="InterPro" id="IPR036770">
    <property type="entry name" value="Ankyrin_rpt-contain_sf"/>
</dbReference>
<name>A0ABR1GPX2_9HYPO</name>
<feature type="compositionally biased region" description="Basic and acidic residues" evidence="5">
    <location>
        <begin position="246"/>
        <end position="255"/>
    </location>
</feature>
<dbReference type="PRINTS" id="PR00723">
    <property type="entry name" value="SUBTILISIN"/>
</dbReference>
<evidence type="ECO:0000259" key="6">
    <source>
        <dbReference type="Pfam" id="PF00082"/>
    </source>
</evidence>
<feature type="domain" description="Peptidase S8/S53" evidence="6">
    <location>
        <begin position="747"/>
        <end position="965"/>
    </location>
</feature>
<evidence type="ECO:0000256" key="2">
    <source>
        <dbReference type="ARBA" id="ARBA00022801"/>
    </source>
</evidence>
<feature type="compositionally biased region" description="Basic residues" evidence="5">
    <location>
        <begin position="8"/>
        <end position="22"/>
    </location>
</feature>
<keyword evidence="8" id="KW-1185">Reference proteome</keyword>
<feature type="active site" description="Charge relay system" evidence="4">
    <location>
        <position position="754"/>
    </location>
</feature>
<comment type="caution">
    <text evidence="7">The sequence shown here is derived from an EMBL/GenBank/DDBJ whole genome shotgun (WGS) entry which is preliminary data.</text>
</comment>
<keyword evidence="3 4" id="KW-0720">Serine protease</keyword>
<feature type="active site" description="Charge relay system" evidence="4">
    <location>
        <position position="794"/>
    </location>
</feature>
<proteinExistence type="inferred from homology"/>
<evidence type="ECO:0000313" key="7">
    <source>
        <dbReference type="EMBL" id="KAK7403904.1"/>
    </source>
</evidence>
<reference evidence="7 8" key="1">
    <citation type="journal article" date="2025" name="Microbiol. Resour. Announc.">
        <title>Draft genome sequences for Neonectria magnoliae and Neonectria punicea, canker pathogens of Liriodendron tulipifera and Acer saccharum in West Virginia.</title>
        <authorList>
            <person name="Petronek H.M."/>
            <person name="Kasson M.T."/>
            <person name="Metheny A.M."/>
            <person name="Stauder C.M."/>
            <person name="Lovett B."/>
            <person name="Lynch S.C."/>
            <person name="Garnas J.R."/>
            <person name="Kasson L.R."/>
            <person name="Stajich J.E."/>
        </authorList>
    </citation>
    <scope>NUCLEOTIDE SEQUENCE [LARGE SCALE GENOMIC DNA]</scope>
    <source>
        <strain evidence="7 8">NRRL 64653</strain>
    </source>
</reference>
<dbReference type="Gene3D" id="1.25.40.20">
    <property type="entry name" value="Ankyrin repeat-containing domain"/>
    <property type="match status" value="1"/>
</dbReference>
<dbReference type="Proteomes" id="UP001498476">
    <property type="component" value="Unassembled WGS sequence"/>
</dbReference>
<evidence type="ECO:0000256" key="5">
    <source>
        <dbReference type="SAM" id="MobiDB-lite"/>
    </source>
</evidence>
<keyword evidence="2 4" id="KW-0378">Hydrolase</keyword>
<feature type="region of interest" description="Disordered" evidence="5">
    <location>
        <begin position="246"/>
        <end position="310"/>
    </location>
</feature>
<feature type="region of interest" description="Disordered" evidence="5">
    <location>
        <begin position="1"/>
        <end position="41"/>
    </location>
</feature>